<proteinExistence type="predicted"/>
<name>A0AAD8E275_DIPPU</name>
<keyword evidence="2" id="KW-1185">Reference proteome</keyword>
<dbReference type="AlphaFoldDB" id="A0AAD8E275"/>
<comment type="caution">
    <text evidence="1">The sequence shown here is derived from an EMBL/GenBank/DDBJ whole genome shotgun (WGS) entry which is preliminary data.</text>
</comment>
<evidence type="ECO:0000313" key="2">
    <source>
        <dbReference type="Proteomes" id="UP001233999"/>
    </source>
</evidence>
<accession>A0AAD8E275</accession>
<reference evidence="1" key="1">
    <citation type="journal article" date="2023" name="IScience">
        <title>Live-bearing cockroach genome reveals convergent evolutionary mechanisms linked to viviparity in insects and beyond.</title>
        <authorList>
            <person name="Fouks B."/>
            <person name="Harrison M.C."/>
            <person name="Mikhailova A.A."/>
            <person name="Marchal E."/>
            <person name="English S."/>
            <person name="Carruthers M."/>
            <person name="Jennings E.C."/>
            <person name="Chiamaka E.L."/>
            <person name="Frigard R.A."/>
            <person name="Pippel M."/>
            <person name="Attardo G.M."/>
            <person name="Benoit J.B."/>
            <person name="Bornberg-Bauer E."/>
            <person name="Tobe S.S."/>
        </authorList>
    </citation>
    <scope>NUCLEOTIDE SEQUENCE</scope>
    <source>
        <strain evidence="1">Stay&amp;Tobe</strain>
    </source>
</reference>
<dbReference type="Proteomes" id="UP001233999">
    <property type="component" value="Unassembled WGS sequence"/>
</dbReference>
<dbReference type="EMBL" id="JASPKZ010010279">
    <property type="protein sequence ID" value="KAJ9574543.1"/>
    <property type="molecule type" value="Genomic_DNA"/>
</dbReference>
<gene>
    <name evidence="1" type="ORF">L9F63_008282</name>
</gene>
<reference evidence="1" key="2">
    <citation type="submission" date="2023-05" db="EMBL/GenBank/DDBJ databases">
        <authorList>
            <person name="Fouks B."/>
        </authorList>
    </citation>
    <scope>NUCLEOTIDE SEQUENCE</scope>
    <source>
        <strain evidence="1">Stay&amp;Tobe</strain>
        <tissue evidence="1">Testes</tissue>
    </source>
</reference>
<feature type="non-terminal residue" evidence="1">
    <location>
        <position position="57"/>
    </location>
</feature>
<organism evidence="1 2">
    <name type="scientific">Diploptera punctata</name>
    <name type="common">Pacific beetle cockroach</name>
    <dbReference type="NCBI Taxonomy" id="6984"/>
    <lineage>
        <taxon>Eukaryota</taxon>
        <taxon>Metazoa</taxon>
        <taxon>Ecdysozoa</taxon>
        <taxon>Arthropoda</taxon>
        <taxon>Hexapoda</taxon>
        <taxon>Insecta</taxon>
        <taxon>Pterygota</taxon>
        <taxon>Neoptera</taxon>
        <taxon>Polyneoptera</taxon>
        <taxon>Dictyoptera</taxon>
        <taxon>Blattodea</taxon>
        <taxon>Blaberoidea</taxon>
        <taxon>Blaberidae</taxon>
        <taxon>Diplopterinae</taxon>
        <taxon>Diploptera</taxon>
    </lineage>
</organism>
<sequence>MWYVVYNQEVLQRLRRYLKRVLRQCLIVVYKVRASASARRNNNNGTSAAVAFIMSHP</sequence>
<protein>
    <submittedName>
        <fullName evidence="1">Uncharacterized protein</fullName>
    </submittedName>
</protein>
<evidence type="ECO:0000313" key="1">
    <source>
        <dbReference type="EMBL" id="KAJ9574543.1"/>
    </source>
</evidence>